<dbReference type="CDD" id="cd00009">
    <property type="entry name" value="AAA"/>
    <property type="match status" value="1"/>
</dbReference>
<sequence length="578" mass="66435">MTKKFVPTKTYFLRSKTKPTQKEQDEKEKVKVDTEKRGKKRKRHAEETIEGEVEETIERHPFQHLLIPITEEHIIRTPITLAETKLIYATPERLHSEDQDQVQLPASNSNEFNYETPKRRRRSNDQLHSPSTPTTPMTPINSFIQQDITSSPSPLYITPESIRTVDLINLIKKPLDPSSEVIKQMKLIFRLSTLATKLIGRDKEREEIKNFLRNNIIEKTTDSLLVAGIPGTGKTALVNEVWNNMKDTIAKEAACSINFIMINCMNMGDPKKIFENLLNNLDHNVISNKAEEILANKFLKSKKKKNIMHVIVLDEINMLETYHQRKLFGWTNIQNSNLILIGITNRPQNNNSFTKSLYFTPYSASELIDIIKDRLVVAQNSTFTASSQDLNTSLIQDKAIELCAKRIAASNGDCRKALEVFRQAMELVEMEREDSKSLRDTSSPIVTIQHINQITNTEITGKSTIKRLKELTVHQLLIICTCVIMNKKKINKITYAELRSEYQKLCRKGNIITPISSSEFHVLIQRLEFATFLQCNRAKVAANRKIKLLVEEEDFMAITKDHPILNLIDFEKFTLEES</sequence>
<dbReference type="EMBL" id="CAJVPK010000894">
    <property type="protein sequence ID" value="CAG8557651.1"/>
    <property type="molecule type" value="Genomic_DNA"/>
</dbReference>
<dbReference type="Pfam" id="PF00004">
    <property type="entry name" value="AAA"/>
    <property type="match status" value="1"/>
</dbReference>
<dbReference type="Gene3D" id="1.10.8.60">
    <property type="match status" value="1"/>
</dbReference>
<evidence type="ECO:0000259" key="6">
    <source>
        <dbReference type="Pfam" id="PF22606"/>
    </source>
</evidence>
<feature type="compositionally biased region" description="Basic and acidic residues" evidence="3">
    <location>
        <begin position="20"/>
        <end position="36"/>
    </location>
</feature>
<evidence type="ECO:0000259" key="5">
    <source>
        <dbReference type="Pfam" id="PF09079"/>
    </source>
</evidence>
<keyword evidence="8" id="KW-1185">Reference proteome</keyword>
<dbReference type="PANTHER" id="PTHR10763">
    <property type="entry name" value="CELL DIVISION CONTROL PROTEIN 6-RELATED"/>
    <property type="match status" value="1"/>
</dbReference>
<dbReference type="InterPro" id="IPR054425">
    <property type="entry name" value="Cdc6_ORC1-like_ATPase_lid"/>
</dbReference>
<organism evidence="7 8">
    <name type="scientific">Diversispora eburnea</name>
    <dbReference type="NCBI Taxonomy" id="1213867"/>
    <lineage>
        <taxon>Eukaryota</taxon>
        <taxon>Fungi</taxon>
        <taxon>Fungi incertae sedis</taxon>
        <taxon>Mucoromycota</taxon>
        <taxon>Glomeromycotina</taxon>
        <taxon>Glomeromycetes</taxon>
        <taxon>Diversisporales</taxon>
        <taxon>Diversisporaceae</taxon>
        <taxon>Diversispora</taxon>
    </lineage>
</organism>
<evidence type="ECO:0000256" key="3">
    <source>
        <dbReference type="SAM" id="MobiDB-lite"/>
    </source>
</evidence>
<feature type="domain" description="ATPase AAA-type core" evidence="4">
    <location>
        <begin position="224"/>
        <end position="349"/>
    </location>
</feature>
<reference evidence="7" key="1">
    <citation type="submission" date="2021-06" db="EMBL/GenBank/DDBJ databases">
        <authorList>
            <person name="Kallberg Y."/>
            <person name="Tangrot J."/>
            <person name="Rosling A."/>
        </authorList>
    </citation>
    <scope>NUCLEOTIDE SEQUENCE</scope>
    <source>
        <strain evidence="7">AZ414A</strain>
    </source>
</reference>
<feature type="region of interest" description="Disordered" evidence="3">
    <location>
        <begin position="1"/>
        <end position="48"/>
    </location>
</feature>
<feature type="compositionally biased region" description="Low complexity" evidence="3">
    <location>
        <begin position="129"/>
        <end position="139"/>
    </location>
</feature>
<evidence type="ECO:0000313" key="8">
    <source>
        <dbReference type="Proteomes" id="UP000789706"/>
    </source>
</evidence>
<dbReference type="InterPro" id="IPR003959">
    <property type="entry name" value="ATPase_AAA_core"/>
</dbReference>
<dbReference type="Proteomes" id="UP000789706">
    <property type="component" value="Unassembled WGS sequence"/>
</dbReference>
<comment type="caution">
    <text evidence="7">The sequence shown here is derived from an EMBL/GenBank/DDBJ whole genome shotgun (WGS) entry which is preliminary data.</text>
</comment>
<keyword evidence="2" id="KW-0235">DNA replication</keyword>
<dbReference type="Pfam" id="PF22606">
    <property type="entry name" value="Cdc6-ORC-like_ATPase_lid"/>
    <property type="match status" value="1"/>
</dbReference>
<dbReference type="GO" id="GO:0033314">
    <property type="term" value="P:mitotic DNA replication checkpoint signaling"/>
    <property type="evidence" value="ECO:0007669"/>
    <property type="project" value="TreeGrafter"/>
</dbReference>
<name>A0A9N9B928_9GLOM</name>
<gene>
    <name evidence="7" type="ORF">DEBURN_LOCUS7422</name>
</gene>
<dbReference type="Gene3D" id="3.40.50.300">
    <property type="entry name" value="P-loop containing nucleotide triphosphate hydrolases"/>
    <property type="match status" value="1"/>
</dbReference>
<feature type="domain" description="Cdc6/ORC1-like ATPase lid" evidence="6">
    <location>
        <begin position="362"/>
        <end position="431"/>
    </location>
</feature>
<protein>
    <submittedName>
        <fullName evidence="7">5576_t:CDS:1</fullName>
    </submittedName>
</protein>
<dbReference type="InterPro" id="IPR036390">
    <property type="entry name" value="WH_DNA-bd_sf"/>
</dbReference>
<dbReference type="PANTHER" id="PTHR10763:SF26">
    <property type="entry name" value="CELL DIVISION CONTROL PROTEIN 6 HOMOLOG"/>
    <property type="match status" value="1"/>
</dbReference>
<feature type="compositionally biased region" description="Polar residues" evidence="3">
    <location>
        <begin position="101"/>
        <end position="113"/>
    </location>
</feature>
<dbReference type="InterPro" id="IPR015163">
    <property type="entry name" value="Cdc6_C"/>
</dbReference>
<dbReference type="SUPFAM" id="SSF46785">
    <property type="entry name" value="Winged helix' DNA-binding domain"/>
    <property type="match status" value="1"/>
</dbReference>
<dbReference type="InterPro" id="IPR027417">
    <property type="entry name" value="P-loop_NTPase"/>
</dbReference>
<evidence type="ECO:0000313" key="7">
    <source>
        <dbReference type="EMBL" id="CAG8557651.1"/>
    </source>
</evidence>
<comment type="similarity">
    <text evidence="1">Belongs to the CDC6/cdc18 family.</text>
</comment>
<feature type="domain" description="Cdc6 C-terminal" evidence="5">
    <location>
        <begin position="467"/>
        <end position="556"/>
    </location>
</feature>
<dbReference type="OrthoDB" id="1926878at2759"/>
<evidence type="ECO:0000256" key="1">
    <source>
        <dbReference type="ARBA" id="ARBA00006184"/>
    </source>
</evidence>
<evidence type="ECO:0000259" key="4">
    <source>
        <dbReference type="Pfam" id="PF00004"/>
    </source>
</evidence>
<dbReference type="GO" id="GO:0003688">
    <property type="term" value="F:DNA replication origin binding"/>
    <property type="evidence" value="ECO:0007669"/>
    <property type="project" value="TreeGrafter"/>
</dbReference>
<dbReference type="InterPro" id="IPR036388">
    <property type="entry name" value="WH-like_DNA-bd_sf"/>
</dbReference>
<dbReference type="GO" id="GO:0005524">
    <property type="term" value="F:ATP binding"/>
    <property type="evidence" value="ECO:0007669"/>
    <property type="project" value="InterPro"/>
</dbReference>
<dbReference type="GO" id="GO:0005634">
    <property type="term" value="C:nucleus"/>
    <property type="evidence" value="ECO:0007669"/>
    <property type="project" value="TreeGrafter"/>
</dbReference>
<dbReference type="Gene3D" id="1.10.10.10">
    <property type="entry name" value="Winged helix-like DNA-binding domain superfamily/Winged helix DNA-binding domain"/>
    <property type="match status" value="1"/>
</dbReference>
<proteinExistence type="inferred from homology"/>
<dbReference type="Pfam" id="PF09079">
    <property type="entry name" value="WHD_Cdc6"/>
    <property type="match status" value="1"/>
</dbReference>
<dbReference type="GO" id="GO:0006270">
    <property type="term" value="P:DNA replication initiation"/>
    <property type="evidence" value="ECO:0007669"/>
    <property type="project" value="TreeGrafter"/>
</dbReference>
<dbReference type="InterPro" id="IPR050311">
    <property type="entry name" value="ORC1/CDC6"/>
</dbReference>
<dbReference type="GO" id="GO:0016887">
    <property type="term" value="F:ATP hydrolysis activity"/>
    <property type="evidence" value="ECO:0007669"/>
    <property type="project" value="InterPro"/>
</dbReference>
<feature type="region of interest" description="Disordered" evidence="3">
    <location>
        <begin position="96"/>
        <end position="139"/>
    </location>
</feature>
<dbReference type="AlphaFoldDB" id="A0A9N9B928"/>
<accession>A0A9N9B928</accession>
<dbReference type="SUPFAM" id="SSF52540">
    <property type="entry name" value="P-loop containing nucleoside triphosphate hydrolases"/>
    <property type="match status" value="1"/>
</dbReference>
<evidence type="ECO:0000256" key="2">
    <source>
        <dbReference type="ARBA" id="ARBA00022705"/>
    </source>
</evidence>